<evidence type="ECO:0000313" key="2">
    <source>
        <dbReference type="Proteomes" id="UP000516786"/>
    </source>
</evidence>
<reference evidence="1 2" key="1">
    <citation type="submission" date="2020-09" db="EMBL/GenBank/DDBJ databases">
        <title>Co-existence of a novel multidrug-resistance efflux pump with carbapenem resistance gene blaVIM-2 in one megaplasmid in Pseudomonas putida.</title>
        <authorList>
            <person name="Peng K."/>
            <person name="Li R."/>
        </authorList>
    </citation>
    <scope>NUCLEOTIDE SEQUENCE [LARGE SCALE GENOMIC DNA]</scope>
    <source>
        <strain evidence="1 2">ZXPA-20</strain>
    </source>
</reference>
<proteinExistence type="predicted"/>
<dbReference type="RefSeq" id="WP_191087168.1">
    <property type="nucleotide sequence ID" value="NZ_CP061723.1"/>
</dbReference>
<dbReference type="AlphaFoldDB" id="A0ABD7BFK5"/>
<protein>
    <recommendedName>
        <fullName evidence="3">SGNH hydrolase-type esterase domain-containing protein</fullName>
    </recommendedName>
</protein>
<sequence length="48" mass="5265">MIDNYTALSAIETNVPAYDGLHPNSLGYYSLMARNIVNSIESALHRPA</sequence>
<evidence type="ECO:0000313" key="1">
    <source>
        <dbReference type="EMBL" id="QOC98449.1"/>
    </source>
</evidence>
<evidence type="ECO:0008006" key="3">
    <source>
        <dbReference type="Google" id="ProtNLM"/>
    </source>
</evidence>
<dbReference type="EMBL" id="CP061723">
    <property type="protein sequence ID" value="QOC98449.1"/>
    <property type="molecule type" value="Genomic_DNA"/>
</dbReference>
<dbReference type="Proteomes" id="UP000516786">
    <property type="component" value="Chromosome"/>
</dbReference>
<organism evidence="1 2">
    <name type="scientific">Pseudomonas putida</name>
    <name type="common">Arthrobacter siderocapsulatus</name>
    <dbReference type="NCBI Taxonomy" id="303"/>
    <lineage>
        <taxon>Bacteria</taxon>
        <taxon>Pseudomonadati</taxon>
        <taxon>Pseudomonadota</taxon>
        <taxon>Gammaproteobacteria</taxon>
        <taxon>Pseudomonadales</taxon>
        <taxon>Pseudomonadaceae</taxon>
        <taxon>Pseudomonas</taxon>
    </lineage>
</organism>
<name>A0ABD7BFK5_PSEPU</name>
<gene>
    <name evidence="1" type="ORF">ID616_01650</name>
</gene>
<accession>A0ABD7BFK5</accession>